<dbReference type="OrthoDB" id="715256at2759"/>
<comment type="caution">
    <text evidence="1">The sequence shown here is derived from an EMBL/GenBank/DDBJ whole genome shotgun (WGS) entry which is preliminary data.</text>
</comment>
<reference evidence="1" key="1">
    <citation type="submission" date="2020-10" db="EMBL/GenBank/DDBJ databases">
        <authorList>
            <person name="Han B."/>
            <person name="Lu T."/>
            <person name="Zhao Q."/>
            <person name="Huang X."/>
            <person name="Zhao Y."/>
        </authorList>
    </citation>
    <scope>NUCLEOTIDE SEQUENCE</scope>
</reference>
<dbReference type="Proteomes" id="UP000604825">
    <property type="component" value="Unassembled WGS sequence"/>
</dbReference>
<dbReference type="EMBL" id="CAJGYO010000007">
    <property type="protein sequence ID" value="CAD6246228.1"/>
    <property type="molecule type" value="Genomic_DNA"/>
</dbReference>
<keyword evidence="2" id="KW-1185">Reference proteome</keyword>
<proteinExistence type="predicted"/>
<organism evidence="1 2">
    <name type="scientific">Miscanthus lutarioriparius</name>
    <dbReference type="NCBI Taxonomy" id="422564"/>
    <lineage>
        <taxon>Eukaryota</taxon>
        <taxon>Viridiplantae</taxon>
        <taxon>Streptophyta</taxon>
        <taxon>Embryophyta</taxon>
        <taxon>Tracheophyta</taxon>
        <taxon>Spermatophyta</taxon>
        <taxon>Magnoliopsida</taxon>
        <taxon>Liliopsida</taxon>
        <taxon>Poales</taxon>
        <taxon>Poaceae</taxon>
        <taxon>PACMAD clade</taxon>
        <taxon>Panicoideae</taxon>
        <taxon>Andropogonodae</taxon>
        <taxon>Andropogoneae</taxon>
        <taxon>Saccharinae</taxon>
        <taxon>Miscanthus</taxon>
    </lineage>
</organism>
<sequence>MAPPEVDRDGPFRLCVQFSEFTAKLDDGCSVDVPWKSDEWVVDCRSYNLEMLKNDLKARVNWGSSQQPVVHEFDMSGGERKLLNDTDLFRAFSERMGDSKLFLFVDVEDKPTEVVTEVAASNVGHDNVIGPIDSSKEAFVSHTIDWDSMEIIPLGQDQIGAALPVMDEDAMYEFVGLRAEDERAEQSRMAATINLDDMDLQDTDMLVHDRVPVHVLNHSIFLLYSVKLEKEQ</sequence>
<evidence type="ECO:0000313" key="1">
    <source>
        <dbReference type="EMBL" id="CAD6246228.1"/>
    </source>
</evidence>
<gene>
    <name evidence="1" type="ORF">NCGR_LOCUS30498</name>
</gene>
<dbReference type="AlphaFoldDB" id="A0A811PKJ2"/>
<protein>
    <submittedName>
        <fullName evidence="1">Uncharacterized protein</fullName>
    </submittedName>
</protein>
<name>A0A811PKJ2_9POAL</name>
<evidence type="ECO:0000313" key="2">
    <source>
        <dbReference type="Proteomes" id="UP000604825"/>
    </source>
</evidence>
<accession>A0A811PKJ2</accession>